<feature type="domain" description="Protein kinase" evidence="15">
    <location>
        <begin position="330"/>
        <end position="607"/>
    </location>
</feature>
<evidence type="ECO:0000256" key="6">
    <source>
        <dbReference type="ARBA" id="ARBA00022741"/>
    </source>
</evidence>
<evidence type="ECO:0000313" key="16">
    <source>
        <dbReference type="EMBL" id="KAG6534174.1"/>
    </source>
</evidence>
<feature type="binding site" evidence="12">
    <location>
        <position position="359"/>
    </location>
    <ligand>
        <name>ATP</name>
        <dbReference type="ChEBI" id="CHEBI:30616"/>
    </ligand>
</feature>
<feature type="chain" id="PRO_5035207640" description="Protein kinase domain-containing protein" evidence="14">
    <location>
        <begin position="21"/>
        <end position="661"/>
    </location>
</feature>
<evidence type="ECO:0000256" key="7">
    <source>
        <dbReference type="ARBA" id="ARBA00022777"/>
    </source>
</evidence>
<dbReference type="GO" id="GO:0004674">
    <property type="term" value="F:protein serine/threonine kinase activity"/>
    <property type="evidence" value="ECO:0007669"/>
    <property type="project" value="UniProtKB-KW"/>
</dbReference>
<evidence type="ECO:0000256" key="11">
    <source>
        <dbReference type="ARBA" id="ARBA00023180"/>
    </source>
</evidence>
<dbReference type="AlphaFoldDB" id="A0A8J5I2P5"/>
<evidence type="ECO:0000256" key="10">
    <source>
        <dbReference type="ARBA" id="ARBA00023136"/>
    </source>
</evidence>
<dbReference type="SMART" id="SM00220">
    <property type="entry name" value="S_TKc"/>
    <property type="match status" value="1"/>
</dbReference>
<evidence type="ECO:0000256" key="9">
    <source>
        <dbReference type="ARBA" id="ARBA00022989"/>
    </source>
</evidence>
<dbReference type="PROSITE" id="PS00108">
    <property type="entry name" value="PROTEIN_KINASE_ST"/>
    <property type="match status" value="1"/>
</dbReference>
<reference evidence="16 17" key="1">
    <citation type="submission" date="2020-08" db="EMBL/GenBank/DDBJ databases">
        <title>Plant Genome Project.</title>
        <authorList>
            <person name="Zhang R.-G."/>
        </authorList>
    </citation>
    <scope>NUCLEOTIDE SEQUENCE [LARGE SCALE GENOMIC DNA]</scope>
    <source>
        <tissue evidence="16">Rhizome</tissue>
    </source>
</reference>
<sequence length="661" mass="70735">MLSSLLLALLLLAAAAAADADSINGESSCSNRTCGFTTVSYPFGFSAGCPVPLDCSHSGVVLLGTYPVRNFTANSLILDVSASCNRSIADAGVLFRDNLAMTASNALFLRECPENAVPECRINTDIISQRLNLSSCGPSGDDIRCYSTGRTEGFYSEENFTATAGRCRLLFTSVRYGESAFNQSMLVFGAAEVGWWLRGECRCAVDASCIPVELPAGNGSTGFRCSCNEGFAGDGFADGGGCVRVPKCSSSDQSCKKDDIKVWVIIGGIGAGSSLALAATLLCYCIFCRTNGGAETEEAATRRLLLSGTSCNNTVAVYSHKDIERATANFSDAYKLGSGAYAIVYMGRFSAAGGLVAIKRLKHPDTDNVVHVINEIKLVSSVSHPNLVHLLGCCIGRGHHILVYEFVPNGTLSQHLHRQLGDGLPWPARLVIAAETASAIAYLHTAVHPPIYHRDIKSSNILLGYDLRPKLADFGLSRAVAPESSHISTAPQGTPGYVDPQYHQNFHLSDKSDVYSFGVVLVEMITAMKVVDFRRDPSEVNLAALAGDRIAKGKVEEILDPVLREKSDGGQSMESVKKVAELAFRCLAFHKEARPSMAEVAEELERIRVEEEGGHDHGKDEEVAKEMVSPPFSCVKEQWGSEPSCSSSSLSAASSSSIHNR</sequence>
<keyword evidence="4" id="KW-0812">Transmembrane</keyword>
<name>A0A8J5I2P5_ZINOF</name>
<protein>
    <recommendedName>
        <fullName evidence="15">Protein kinase domain-containing protein</fullName>
    </recommendedName>
</protein>
<evidence type="ECO:0000256" key="12">
    <source>
        <dbReference type="PROSITE-ProRule" id="PRU10141"/>
    </source>
</evidence>
<keyword evidence="9" id="KW-1133">Transmembrane helix</keyword>
<evidence type="ECO:0000256" key="2">
    <source>
        <dbReference type="ARBA" id="ARBA00022527"/>
    </source>
</evidence>
<feature type="signal peptide" evidence="14">
    <location>
        <begin position="1"/>
        <end position="20"/>
    </location>
</feature>
<dbReference type="PANTHER" id="PTHR46008:SF62">
    <property type="entry name" value="PROTEIN KINASE DOMAIN-CONTAINING PROTEIN"/>
    <property type="match status" value="1"/>
</dbReference>
<dbReference type="InterPro" id="IPR008271">
    <property type="entry name" value="Ser/Thr_kinase_AS"/>
</dbReference>
<gene>
    <name evidence="16" type="ORF">ZIOFF_008059</name>
</gene>
<evidence type="ECO:0000313" key="17">
    <source>
        <dbReference type="Proteomes" id="UP000734854"/>
    </source>
</evidence>
<dbReference type="EMBL" id="JACMSC010000002">
    <property type="protein sequence ID" value="KAG6534174.1"/>
    <property type="molecule type" value="Genomic_DNA"/>
</dbReference>
<keyword evidence="2" id="KW-0723">Serine/threonine-protein kinase</keyword>
<dbReference type="PANTHER" id="PTHR46008">
    <property type="entry name" value="LEAF RUST 10 DISEASE-RESISTANCE LOCUS RECEPTOR-LIKE PROTEIN KINASE-LIKE 1.4"/>
    <property type="match status" value="1"/>
</dbReference>
<accession>A0A8J5I2P5</accession>
<dbReference type="GO" id="GO:0005886">
    <property type="term" value="C:plasma membrane"/>
    <property type="evidence" value="ECO:0007669"/>
    <property type="project" value="UniProtKB-ARBA"/>
</dbReference>
<keyword evidence="17" id="KW-1185">Reference proteome</keyword>
<dbReference type="InterPro" id="IPR000719">
    <property type="entry name" value="Prot_kinase_dom"/>
</dbReference>
<evidence type="ECO:0000256" key="14">
    <source>
        <dbReference type="SAM" id="SignalP"/>
    </source>
</evidence>
<evidence type="ECO:0000256" key="3">
    <source>
        <dbReference type="ARBA" id="ARBA00022679"/>
    </source>
</evidence>
<keyword evidence="11" id="KW-0325">Glycoprotein</keyword>
<feature type="compositionally biased region" description="Low complexity" evidence="13">
    <location>
        <begin position="641"/>
        <end position="661"/>
    </location>
</feature>
<keyword evidence="10" id="KW-0472">Membrane</keyword>
<comment type="subcellular location">
    <subcellularLocation>
        <location evidence="1">Membrane</location>
        <topology evidence="1">Single-pass membrane protein</topology>
    </subcellularLocation>
</comment>
<dbReference type="InterPro" id="IPR017441">
    <property type="entry name" value="Protein_kinase_ATP_BS"/>
</dbReference>
<dbReference type="Proteomes" id="UP000734854">
    <property type="component" value="Unassembled WGS sequence"/>
</dbReference>
<evidence type="ECO:0000259" key="15">
    <source>
        <dbReference type="PROSITE" id="PS50011"/>
    </source>
</evidence>
<proteinExistence type="predicted"/>
<keyword evidence="6 12" id="KW-0547">Nucleotide-binding</keyword>
<evidence type="ECO:0000256" key="8">
    <source>
        <dbReference type="ARBA" id="ARBA00022840"/>
    </source>
</evidence>
<keyword evidence="3" id="KW-0808">Transferase</keyword>
<keyword evidence="8 12" id="KW-0067">ATP-binding</keyword>
<comment type="caution">
    <text evidence="16">The sequence shown here is derived from an EMBL/GenBank/DDBJ whole genome shotgun (WGS) entry which is preliminary data.</text>
</comment>
<feature type="region of interest" description="Disordered" evidence="13">
    <location>
        <begin position="635"/>
        <end position="661"/>
    </location>
</feature>
<evidence type="ECO:0000256" key="5">
    <source>
        <dbReference type="ARBA" id="ARBA00022729"/>
    </source>
</evidence>
<evidence type="ECO:0000256" key="1">
    <source>
        <dbReference type="ARBA" id="ARBA00004167"/>
    </source>
</evidence>
<dbReference type="FunFam" id="1.10.510.10:FF:000161">
    <property type="entry name" value="Wall-associated receptor kinase-like 20"/>
    <property type="match status" value="1"/>
</dbReference>
<keyword evidence="7" id="KW-0418">Kinase</keyword>
<dbReference type="PROSITE" id="PS00107">
    <property type="entry name" value="PROTEIN_KINASE_ATP"/>
    <property type="match status" value="1"/>
</dbReference>
<dbReference type="GO" id="GO:0005524">
    <property type="term" value="F:ATP binding"/>
    <property type="evidence" value="ECO:0007669"/>
    <property type="project" value="UniProtKB-UniRule"/>
</dbReference>
<dbReference type="Pfam" id="PF00069">
    <property type="entry name" value="Pkinase"/>
    <property type="match status" value="1"/>
</dbReference>
<organism evidence="16 17">
    <name type="scientific">Zingiber officinale</name>
    <name type="common">Ginger</name>
    <name type="synonym">Amomum zingiber</name>
    <dbReference type="NCBI Taxonomy" id="94328"/>
    <lineage>
        <taxon>Eukaryota</taxon>
        <taxon>Viridiplantae</taxon>
        <taxon>Streptophyta</taxon>
        <taxon>Embryophyta</taxon>
        <taxon>Tracheophyta</taxon>
        <taxon>Spermatophyta</taxon>
        <taxon>Magnoliopsida</taxon>
        <taxon>Liliopsida</taxon>
        <taxon>Zingiberales</taxon>
        <taxon>Zingiberaceae</taxon>
        <taxon>Zingiber</taxon>
    </lineage>
</organism>
<keyword evidence="5 14" id="KW-0732">Signal</keyword>
<dbReference type="PROSITE" id="PS50011">
    <property type="entry name" value="PROTEIN_KINASE_DOM"/>
    <property type="match status" value="1"/>
</dbReference>
<evidence type="ECO:0000256" key="4">
    <source>
        <dbReference type="ARBA" id="ARBA00022692"/>
    </source>
</evidence>
<evidence type="ECO:0000256" key="13">
    <source>
        <dbReference type="SAM" id="MobiDB-lite"/>
    </source>
</evidence>
<dbReference type="OrthoDB" id="4062651at2759"/>